<dbReference type="GO" id="GO:0030170">
    <property type="term" value="F:pyridoxal phosphate binding"/>
    <property type="evidence" value="ECO:0007669"/>
    <property type="project" value="InterPro"/>
</dbReference>
<name>A0A1Y0HWR8_CELCE</name>
<gene>
    <name evidence="8" type="ORF">CBR64_15425</name>
</gene>
<keyword evidence="3 8" id="KW-0032">Aminotransferase</keyword>
<evidence type="ECO:0000256" key="6">
    <source>
        <dbReference type="SAM" id="MobiDB-lite"/>
    </source>
</evidence>
<keyword evidence="4 8" id="KW-0808">Transferase</keyword>
<dbReference type="PANTHER" id="PTHR43807">
    <property type="entry name" value="FI04487P"/>
    <property type="match status" value="1"/>
</dbReference>
<evidence type="ECO:0000256" key="2">
    <source>
        <dbReference type="ARBA" id="ARBA00007441"/>
    </source>
</evidence>
<dbReference type="OrthoDB" id="9763453at2"/>
<dbReference type="AlphaFoldDB" id="A0A1Y0HWR8"/>
<dbReference type="InterPro" id="IPR015422">
    <property type="entry name" value="PyrdxlP-dep_Trfase_small"/>
</dbReference>
<comment type="similarity">
    <text evidence="2">Belongs to the class-I pyridoxal-phosphate-dependent aminotransferase family.</text>
</comment>
<dbReference type="InterPro" id="IPR015421">
    <property type="entry name" value="PyrdxlP-dep_Trfase_major"/>
</dbReference>
<organism evidence="8 9">
    <name type="scientific">Cellulosimicrobium cellulans</name>
    <name type="common">Arthrobacter luteus</name>
    <dbReference type="NCBI Taxonomy" id="1710"/>
    <lineage>
        <taxon>Bacteria</taxon>
        <taxon>Bacillati</taxon>
        <taxon>Actinomycetota</taxon>
        <taxon>Actinomycetes</taxon>
        <taxon>Micrococcales</taxon>
        <taxon>Promicromonosporaceae</taxon>
        <taxon>Cellulosimicrobium</taxon>
    </lineage>
</organism>
<sequence>MTDLPPGRWQAAARATGLLGADGAVAATIFAEMTALAHRTGAINLGQGFPDVDGPATVKHSAIRAIEEGHNQYPPGPGILELRNAVASHQYRHYGLDPDPETEVLVTTGATEALAATILALAGPGDDVVTLEPFYDAHAACIALAGANHVTVPLVAGPDRFRLDLDALRAAVTDRTRLILVNSPHNPTGTVLDLDELDAIAAVARRHDAVVVTDEVYEHLTFDDARHVPIATLPGMRQRTITISSAGKTFSFTGWKIGWLHGPEQLVTAVRTVKQFLTYTSGAPFQPAIADALSDDETPRALADSLAARRDLLCAGLVRAGFDVVVPQGTYFVVADGAPLGFEDGTALCRDLPALAGVVAVPVSAFCTPGSTTARALAPRVRFTFVKREDVLREAVARLARLGTTPHPRTARGAVPGSPAGR</sequence>
<dbReference type="PANTHER" id="PTHR43807:SF20">
    <property type="entry name" value="FI04487P"/>
    <property type="match status" value="1"/>
</dbReference>
<feature type="domain" description="Aminotransferase class I/classII large" evidence="7">
    <location>
        <begin position="42"/>
        <end position="399"/>
    </location>
</feature>
<protein>
    <submittedName>
        <fullName evidence="8">Aminotransferase</fullName>
    </submittedName>
</protein>
<dbReference type="InterPro" id="IPR015424">
    <property type="entry name" value="PyrdxlP-dep_Trfase"/>
</dbReference>
<evidence type="ECO:0000256" key="1">
    <source>
        <dbReference type="ARBA" id="ARBA00001933"/>
    </source>
</evidence>
<dbReference type="Proteomes" id="UP000196228">
    <property type="component" value="Chromosome"/>
</dbReference>
<dbReference type="FunFam" id="3.40.640.10:FF:000024">
    <property type="entry name" value="Kynurenine--oxoglutarate transaminase 3"/>
    <property type="match status" value="1"/>
</dbReference>
<dbReference type="GO" id="GO:0005737">
    <property type="term" value="C:cytoplasm"/>
    <property type="evidence" value="ECO:0007669"/>
    <property type="project" value="TreeGrafter"/>
</dbReference>
<accession>A0A1Y0HWR8</accession>
<evidence type="ECO:0000313" key="9">
    <source>
        <dbReference type="Proteomes" id="UP000196228"/>
    </source>
</evidence>
<dbReference type="KEGG" id="cceu:CBR64_15425"/>
<dbReference type="InterPro" id="IPR051326">
    <property type="entry name" value="Kynurenine-oxoglutarate_AT"/>
</dbReference>
<dbReference type="InterPro" id="IPR004839">
    <property type="entry name" value="Aminotransferase_I/II_large"/>
</dbReference>
<dbReference type="GO" id="GO:0016212">
    <property type="term" value="F:kynurenine-oxoglutarate transaminase activity"/>
    <property type="evidence" value="ECO:0007669"/>
    <property type="project" value="TreeGrafter"/>
</dbReference>
<reference evidence="8 9" key="1">
    <citation type="submission" date="2017-05" db="EMBL/GenBank/DDBJ databases">
        <authorList>
            <person name="Song R."/>
            <person name="Chenine A.L."/>
            <person name="Ruprecht R.M."/>
        </authorList>
    </citation>
    <scope>NUCLEOTIDE SEQUENCE [LARGE SCALE GENOMIC DNA]</scope>
    <source>
        <strain evidence="8 9">PSBB019</strain>
    </source>
</reference>
<dbReference type="CDD" id="cd00609">
    <property type="entry name" value="AAT_like"/>
    <property type="match status" value="1"/>
</dbReference>
<evidence type="ECO:0000259" key="7">
    <source>
        <dbReference type="Pfam" id="PF00155"/>
    </source>
</evidence>
<evidence type="ECO:0000313" key="8">
    <source>
        <dbReference type="EMBL" id="ARU52637.1"/>
    </source>
</evidence>
<evidence type="ECO:0000256" key="5">
    <source>
        <dbReference type="ARBA" id="ARBA00022898"/>
    </source>
</evidence>
<keyword evidence="5" id="KW-0663">Pyridoxal phosphate</keyword>
<proteinExistence type="inferred from homology"/>
<dbReference type="SUPFAM" id="SSF53383">
    <property type="entry name" value="PLP-dependent transferases"/>
    <property type="match status" value="1"/>
</dbReference>
<evidence type="ECO:0000256" key="4">
    <source>
        <dbReference type="ARBA" id="ARBA00022679"/>
    </source>
</evidence>
<feature type="region of interest" description="Disordered" evidence="6">
    <location>
        <begin position="403"/>
        <end position="422"/>
    </location>
</feature>
<dbReference type="Pfam" id="PF00155">
    <property type="entry name" value="Aminotran_1_2"/>
    <property type="match status" value="1"/>
</dbReference>
<dbReference type="RefSeq" id="WP_087471600.1">
    <property type="nucleotide sequence ID" value="NZ_CP021383.1"/>
</dbReference>
<dbReference type="NCBIfam" id="NF005855">
    <property type="entry name" value="PRK07777.1"/>
    <property type="match status" value="1"/>
</dbReference>
<dbReference type="Gene3D" id="3.90.1150.10">
    <property type="entry name" value="Aspartate Aminotransferase, domain 1"/>
    <property type="match status" value="1"/>
</dbReference>
<comment type="cofactor">
    <cofactor evidence="1">
        <name>pyridoxal 5'-phosphate</name>
        <dbReference type="ChEBI" id="CHEBI:597326"/>
    </cofactor>
</comment>
<evidence type="ECO:0000256" key="3">
    <source>
        <dbReference type="ARBA" id="ARBA00022576"/>
    </source>
</evidence>
<dbReference type="Gene3D" id="3.40.640.10">
    <property type="entry name" value="Type I PLP-dependent aspartate aminotransferase-like (Major domain)"/>
    <property type="match status" value="1"/>
</dbReference>
<dbReference type="EMBL" id="CP021383">
    <property type="protein sequence ID" value="ARU52637.1"/>
    <property type="molecule type" value="Genomic_DNA"/>
</dbReference>